<evidence type="ECO:0000256" key="10">
    <source>
        <dbReference type="ARBA" id="ARBA00022958"/>
    </source>
</evidence>
<keyword evidence="5 12" id="KW-0479">Metal-binding</keyword>
<comment type="pathway">
    <text evidence="12">Carbohydrate metabolism; D-ribose degradation; D-ribose 5-phosphate from beta-D-ribopyranose: step 2/2.</text>
</comment>
<comment type="subcellular location">
    <subcellularLocation>
        <location evidence="12">Cytoplasm</location>
    </subcellularLocation>
</comment>
<keyword evidence="11 12" id="KW-0119">Carbohydrate metabolism</keyword>
<proteinExistence type="inferred from homology"/>
<sequence precursor="true">MSESKTPRICVVGSANIDLIFRTPRMPALGETIAGTALHQCMGGKGANQAVVAARLGGEVTFIASVGSDAFGAESISAYEAEGIDASYISRASDQPTGTAAIFVDDEAENCIIVVAGANALLSPESIRAAANVIEQSDAVLCQLETPVDAAVEAFRIARAANTTTILTPAPAKSVTDELLSLCDVCVPNKTEITLISGIAIESEDDAIRAAEVLRAKGVKQVALTLGSEGVLVLDDFGQTKIPAMKVAAVDTTGAGDAFTGGLAMSLAGSPGLADAARRAAIVAAISVTKIGTQTSFPTLEEVEAWTTKKETS</sequence>
<comment type="similarity">
    <text evidence="12">Belongs to the carbohydrate kinase PfkB family. Ribokinase subfamily.</text>
</comment>
<dbReference type="PANTHER" id="PTHR10584">
    <property type="entry name" value="SUGAR KINASE"/>
    <property type="match status" value="1"/>
</dbReference>
<dbReference type="UniPathway" id="UPA00916">
    <property type="reaction ID" value="UER00889"/>
</dbReference>
<keyword evidence="7 12" id="KW-0418">Kinase</keyword>
<dbReference type="KEGG" id="mff:MFFC18_14610"/>
<comment type="catalytic activity">
    <reaction evidence="12">
        <text>D-ribose + ATP = D-ribose 5-phosphate + ADP + H(+)</text>
        <dbReference type="Rhea" id="RHEA:13697"/>
        <dbReference type="ChEBI" id="CHEBI:15378"/>
        <dbReference type="ChEBI" id="CHEBI:30616"/>
        <dbReference type="ChEBI" id="CHEBI:47013"/>
        <dbReference type="ChEBI" id="CHEBI:78346"/>
        <dbReference type="ChEBI" id="CHEBI:456216"/>
        <dbReference type="EC" id="2.7.1.15"/>
    </reaction>
</comment>
<evidence type="ECO:0000313" key="15">
    <source>
        <dbReference type="Proteomes" id="UP000322214"/>
    </source>
</evidence>
<dbReference type="Gene3D" id="3.40.1190.20">
    <property type="match status" value="1"/>
</dbReference>
<dbReference type="EMBL" id="CP042912">
    <property type="protein sequence ID" value="QEG21603.1"/>
    <property type="molecule type" value="Genomic_DNA"/>
</dbReference>
<feature type="binding site" evidence="12">
    <location>
        <position position="292"/>
    </location>
    <ligand>
        <name>K(+)</name>
        <dbReference type="ChEBI" id="CHEBI:29103"/>
    </ligand>
</feature>
<comment type="activity regulation">
    <text evidence="12">Activated by a monovalent cation that binds near, but not in, the active site. The most likely occupant of the site in vivo is potassium. Ion binding induces a conformational change that may alter substrate affinity.</text>
</comment>
<evidence type="ECO:0000256" key="8">
    <source>
        <dbReference type="ARBA" id="ARBA00022840"/>
    </source>
</evidence>
<dbReference type="InterPro" id="IPR011611">
    <property type="entry name" value="PfkB_dom"/>
</dbReference>
<dbReference type="CDD" id="cd01174">
    <property type="entry name" value="ribokinase"/>
    <property type="match status" value="1"/>
</dbReference>
<evidence type="ECO:0000256" key="7">
    <source>
        <dbReference type="ARBA" id="ARBA00022777"/>
    </source>
</evidence>
<dbReference type="AlphaFoldDB" id="A0A5B9PFC6"/>
<dbReference type="InterPro" id="IPR029056">
    <property type="entry name" value="Ribokinase-like"/>
</dbReference>
<evidence type="ECO:0000259" key="13">
    <source>
        <dbReference type="Pfam" id="PF00294"/>
    </source>
</evidence>
<keyword evidence="6 12" id="KW-0547">Nucleotide-binding</keyword>
<feature type="binding site" evidence="12">
    <location>
        <begin position="16"/>
        <end position="18"/>
    </location>
    <ligand>
        <name>substrate</name>
    </ligand>
</feature>
<evidence type="ECO:0000313" key="14">
    <source>
        <dbReference type="EMBL" id="QEG21603.1"/>
    </source>
</evidence>
<dbReference type="PROSITE" id="PS00584">
    <property type="entry name" value="PFKB_KINASES_2"/>
    <property type="match status" value="1"/>
</dbReference>
<dbReference type="InterPro" id="IPR002173">
    <property type="entry name" value="Carboh/pur_kinase_PfkB_CS"/>
</dbReference>
<dbReference type="GO" id="GO:0005524">
    <property type="term" value="F:ATP binding"/>
    <property type="evidence" value="ECO:0007669"/>
    <property type="project" value="UniProtKB-UniRule"/>
</dbReference>
<keyword evidence="8 12" id="KW-0067">ATP-binding</keyword>
<evidence type="ECO:0000256" key="1">
    <source>
        <dbReference type="ARBA" id="ARBA00005380"/>
    </source>
</evidence>
<feature type="binding site" evidence="12">
    <location>
        <position position="145"/>
    </location>
    <ligand>
        <name>substrate</name>
    </ligand>
</feature>
<keyword evidence="4 12" id="KW-0808">Transferase</keyword>
<feature type="active site" description="Proton acceptor" evidence="12">
    <location>
        <position position="257"/>
    </location>
</feature>
<dbReference type="InterPro" id="IPR011877">
    <property type="entry name" value="Ribokinase"/>
</dbReference>
<feature type="binding site" evidence="12">
    <location>
        <position position="253"/>
    </location>
    <ligand>
        <name>K(+)</name>
        <dbReference type="ChEBI" id="CHEBI:29103"/>
    </ligand>
</feature>
<dbReference type="OrthoDB" id="9775849at2"/>
<dbReference type="NCBIfam" id="TIGR02152">
    <property type="entry name" value="D_ribokin_bact"/>
    <property type="match status" value="1"/>
</dbReference>
<feature type="binding site" evidence="12">
    <location>
        <position position="287"/>
    </location>
    <ligand>
        <name>K(+)</name>
        <dbReference type="ChEBI" id="CHEBI:29103"/>
    </ligand>
</feature>
<feature type="binding site" evidence="12">
    <location>
        <begin position="256"/>
        <end position="257"/>
    </location>
    <ligand>
        <name>ATP</name>
        <dbReference type="ChEBI" id="CHEBI:30616"/>
    </ligand>
</feature>
<evidence type="ECO:0000256" key="3">
    <source>
        <dbReference type="ARBA" id="ARBA00016943"/>
    </source>
</evidence>
<dbReference type="RefSeq" id="WP_075083227.1">
    <property type="nucleotide sequence ID" value="NZ_CP042912.1"/>
</dbReference>
<feature type="binding site" evidence="12">
    <location>
        <position position="189"/>
    </location>
    <ligand>
        <name>ATP</name>
        <dbReference type="ChEBI" id="CHEBI:30616"/>
    </ligand>
</feature>
<evidence type="ECO:0000256" key="4">
    <source>
        <dbReference type="ARBA" id="ARBA00022679"/>
    </source>
</evidence>
<comment type="caution">
    <text evidence="12">Lacks conserved residue(s) required for the propagation of feature annotation.</text>
</comment>
<evidence type="ECO:0000256" key="11">
    <source>
        <dbReference type="ARBA" id="ARBA00023277"/>
    </source>
</evidence>
<dbReference type="GO" id="GO:0046872">
    <property type="term" value="F:metal ion binding"/>
    <property type="evidence" value="ECO:0007669"/>
    <property type="project" value="UniProtKB-KW"/>
</dbReference>
<keyword evidence="9 12" id="KW-0460">Magnesium</keyword>
<feature type="binding site" evidence="12">
    <location>
        <position position="251"/>
    </location>
    <ligand>
        <name>K(+)</name>
        <dbReference type="ChEBI" id="CHEBI:29103"/>
    </ligand>
</feature>
<dbReference type="GO" id="GO:0019303">
    <property type="term" value="P:D-ribose catabolic process"/>
    <property type="evidence" value="ECO:0007669"/>
    <property type="project" value="UniProtKB-UniRule"/>
</dbReference>
<dbReference type="HAMAP" id="MF_01987">
    <property type="entry name" value="Ribokinase"/>
    <property type="match status" value="1"/>
</dbReference>
<dbReference type="SUPFAM" id="SSF53613">
    <property type="entry name" value="Ribokinase-like"/>
    <property type="match status" value="1"/>
</dbReference>
<feature type="binding site" evidence="12">
    <location>
        <position position="257"/>
    </location>
    <ligand>
        <name>substrate</name>
    </ligand>
</feature>
<comment type="cofactor">
    <cofactor evidence="12">
        <name>Mg(2+)</name>
        <dbReference type="ChEBI" id="CHEBI:18420"/>
    </cofactor>
    <text evidence="12">Requires a divalent cation, most likely magnesium in vivo, as an electrophilic catalyst to aid phosphoryl group transfer. It is the chelate of the metal and the nucleotide that is the actual substrate.</text>
</comment>
<comment type="similarity">
    <text evidence="1">Belongs to the carbohydrate kinase pfkB family.</text>
</comment>
<dbReference type="EC" id="2.7.1.15" evidence="2 12"/>
<evidence type="ECO:0000256" key="2">
    <source>
        <dbReference type="ARBA" id="ARBA00012035"/>
    </source>
</evidence>
<dbReference type="Proteomes" id="UP000322214">
    <property type="component" value="Chromosome"/>
</dbReference>
<dbReference type="PRINTS" id="PR00990">
    <property type="entry name" value="RIBOKINASE"/>
</dbReference>
<feature type="binding site" evidence="12">
    <location>
        <position position="290"/>
    </location>
    <ligand>
        <name>K(+)</name>
        <dbReference type="ChEBI" id="CHEBI:29103"/>
    </ligand>
</feature>
<dbReference type="PANTHER" id="PTHR10584:SF166">
    <property type="entry name" value="RIBOKINASE"/>
    <property type="match status" value="1"/>
</dbReference>
<dbReference type="Pfam" id="PF00294">
    <property type="entry name" value="PfkB"/>
    <property type="match status" value="1"/>
</dbReference>
<name>A0A5B9PFC6_9BACT</name>
<evidence type="ECO:0000256" key="5">
    <source>
        <dbReference type="ARBA" id="ARBA00022723"/>
    </source>
</evidence>
<reference evidence="14 15" key="1">
    <citation type="submission" date="2019-08" db="EMBL/GenBank/DDBJ databases">
        <title>Deep-cultivation of Planctomycetes and their phenomic and genomic characterization uncovers novel biology.</title>
        <authorList>
            <person name="Wiegand S."/>
            <person name="Jogler M."/>
            <person name="Boedeker C."/>
            <person name="Pinto D."/>
            <person name="Vollmers J."/>
            <person name="Rivas-Marin E."/>
            <person name="Kohn T."/>
            <person name="Peeters S.H."/>
            <person name="Heuer A."/>
            <person name="Rast P."/>
            <person name="Oberbeckmann S."/>
            <person name="Bunk B."/>
            <person name="Jeske O."/>
            <person name="Meyerdierks A."/>
            <person name="Storesund J.E."/>
            <person name="Kallscheuer N."/>
            <person name="Luecker S."/>
            <person name="Lage O.M."/>
            <person name="Pohl T."/>
            <person name="Merkel B.J."/>
            <person name="Hornburger P."/>
            <person name="Mueller R.-W."/>
            <person name="Bruemmer F."/>
            <person name="Labrenz M."/>
            <person name="Spormann A.M."/>
            <person name="Op den Camp H."/>
            <person name="Overmann J."/>
            <person name="Amann R."/>
            <person name="Jetten M.S.M."/>
            <person name="Mascher T."/>
            <person name="Medema M.H."/>
            <person name="Devos D.P."/>
            <person name="Kaster A.-K."/>
            <person name="Ovreas L."/>
            <person name="Rohde M."/>
            <person name="Galperin M.Y."/>
            <person name="Jogler C."/>
        </authorList>
    </citation>
    <scope>NUCLEOTIDE SEQUENCE [LARGE SCALE GENOMIC DNA]</scope>
    <source>
        <strain evidence="14 15">FC18</strain>
    </source>
</reference>
<gene>
    <name evidence="14" type="primary">rbsK_2</name>
    <name evidence="12" type="synonym">rbsK</name>
    <name evidence="14" type="ORF">MFFC18_14610</name>
</gene>
<protein>
    <recommendedName>
        <fullName evidence="3 12">Ribokinase</fullName>
        <shortName evidence="12">RK</shortName>
        <ecNumber evidence="2 12">2.7.1.15</ecNumber>
    </recommendedName>
</protein>
<feature type="domain" description="Carbohydrate kinase PfkB" evidence="13">
    <location>
        <begin position="8"/>
        <end position="299"/>
    </location>
</feature>
<comment type="function">
    <text evidence="12">Catalyzes the phosphorylation of ribose at O-5 in a reaction requiring ATP and magnesium. The resulting D-ribose-5-phosphate can then be used either for sythesis of nucleotides, histidine, and tryptophan, or as a component of the pentose phosphate pathway.</text>
</comment>
<organism evidence="14 15">
    <name type="scientific">Mariniblastus fucicola</name>
    <dbReference type="NCBI Taxonomy" id="980251"/>
    <lineage>
        <taxon>Bacteria</taxon>
        <taxon>Pseudomonadati</taxon>
        <taxon>Planctomycetota</taxon>
        <taxon>Planctomycetia</taxon>
        <taxon>Pirellulales</taxon>
        <taxon>Pirellulaceae</taxon>
        <taxon>Mariniblastus</taxon>
    </lineage>
</organism>
<evidence type="ECO:0000256" key="12">
    <source>
        <dbReference type="HAMAP-Rule" id="MF_01987"/>
    </source>
</evidence>
<dbReference type="STRING" id="980251.GCA_001642875_00434"/>
<dbReference type="GO" id="GO:0004747">
    <property type="term" value="F:ribokinase activity"/>
    <property type="evidence" value="ECO:0007669"/>
    <property type="project" value="UniProtKB-UniRule"/>
</dbReference>
<evidence type="ECO:0000256" key="9">
    <source>
        <dbReference type="ARBA" id="ARBA00022842"/>
    </source>
</evidence>
<keyword evidence="10 12" id="KW-0630">Potassium</keyword>
<feature type="binding site" evidence="12">
    <location>
        <begin position="44"/>
        <end position="48"/>
    </location>
    <ligand>
        <name>substrate</name>
    </ligand>
</feature>
<dbReference type="InterPro" id="IPR002139">
    <property type="entry name" value="Ribo/fructo_kinase"/>
</dbReference>
<dbReference type="GO" id="GO:0005829">
    <property type="term" value="C:cytosol"/>
    <property type="evidence" value="ECO:0007669"/>
    <property type="project" value="TreeGrafter"/>
</dbReference>
<feature type="binding site" evidence="12">
    <location>
        <begin position="225"/>
        <end position="230"/>
    </location>
    <ligand>
        <name>ATP</name>
        <dbReference type="ChEBI" id="CHEBI:30616"/>
    </ligand>
</feature>
<keyword evidence="15" id="KW-1185">Reference proteome</keyword>
<accession>A0A5B9PFC6</accession>
<comment type="subunit">
    <text evidence="12">Homodimer.</text>
</comment>
<evidence type="ECO:0000256" key="6">
    <source>
        <dbReference type="ARBA" id="ARBA00022741"/>
    </source>
</evidence>
<feature type="binding site" evidence="12">
    <location>
        <position position="296"/>
    </location>
    <ligand>
        <name>K(+)</name>
        <dbReference type="ChEBI" id="CHEBI:29103"/>
    </ligand>
</feature>
<keyword evidence="12" id="KW-0963">Cytoplasm</keyword>